<dbReference type="Proteomes" id="UP001165960">
    <property type="component" value="Unassembled WGS sequence"/>
</dbReference>
<comment type="caution">
    <text evidence="1">The sequence shown here is derived from an EMBL/GenBank/DDBJ whole genome shotgun (WGS) entry which is preliminary data.</text>
</comment>
<reference evidence="1" key="1">
    <citation type="submission" date="2022-04" db="EMBL/GenBank/DDBJ databases">
        <title>Genome of the entomopathogenic fungus Entomophthora muscae.</title>
        <authorList>
            <person name="Elya C."/>
            <person name="Lovett B.R."/>
            <person name="Lee E."/>
            <person name="Macias A.M."/>
            <person name="Hajek A.E."/>
            <person name="De Bivort B.L."/>
            <person name="Kasson M.T."/>
            <person name="De Fine Licht H.H."/>
            <person name="Stajich J.E."/>
        </authorList>
    </citation>
    <scope>NUCLEOTIDE SEQUENCE</scope>
    <source>
        <strain evidence="1">Berkeley</strain>
    </source>
</reference>
<proteinExistence type="predicted"/>
<organism evidence="1 2">
    <name type="scientific">Entomophthora muscae</name>
    <dbReference type="NCBI Taxonomy" id="34485"/>
    <lineage>
        <taxon>Eukaryota</taxon>
        <taxon>Fungi</taxon>
        <taxon>Fungi incertae sedis</taxon>
        <taxon>Zoopagomycota</taxon>
        <taxon>Entomophthoromycotina</taxon>
        <taxon>Entomophthoromycetes</taxon>
        <taxon>Entomophthorales</taxon>
        <taxon>Entomophthoraceae</taxon>
        <taxon>Entomophthora</taxon>
    </lineage>
</organism>
<sequence>MMFLSIAGPKAALGKISLQTYSDMPQETNASGPSKKTPTTTFRVHSRDPWARRDAWRNDPIFSFRARMLGLCPGLGIATVAFAAYCVYDHYYPEEHH</sequence>
<accession>A0ACC2SGK6</accession>
<dbReference type="EMBL" id="QTSX02005066">
    <property type="protein sequence ID" value="KAJ9061463.1"/>
    <property type="molecule type" value="Genomic_DNA"/>
</dbReference>
<keyword evidence="2" id="KW-1185">Reference proteome</keyword>
<evidence type="ECO:0000313" key="2">
    <source>
        <dbReference type="Proteomes" id="UP001165960"/>
    </source>
</evidence>
<protein>
    <submittedName>
        <fullName evidence="1">Uncharacterized protein</fullName>
    </submittedName>
</protein>
<gene>
    <name evidence="1" type="ORF">DSO57_1020450</name>
</gene>
<evidence type="ECO:0000313" key="1">
    <source>
        <dbReference type="EMBL" id="KAJ9061463.1"/>
    </source>
</evidence>
<name>A0ACC2SGK6_9FUNG</name>